<keyword evidence="3" id="KW-1185">Reference proteome</keyword>
<feature type="compositionally biased region" description="Polar residues" evidence="1">
    <location>
        <begin position="205"/>
        <end position="214"/>
    </location>
</feature>
<sequence length="1166" mass="126123">MASNTLQPEGCQGHLNLSAVQTVSQKALGEDLHSSIITSTKVLVTQQSEASSMPLQAAAGDAVGCADALFSSAFQGDAHPAHPSDQDALLQSLLPQHGPQTPPPKKSLTEGMRREWRFAFQFVHQAGQLSIQCSPKWEYRFIEVDQTAVGLAQNDRSPIKLDSTPMLAVLSYTDRTAVIQSPRRPPGGTGSSPSAGVPSRWPGGSRSSLATSPVESRGNTRRHTERTSFAGSLSARDSVGVASTTAGDRIDGDAWWVEKSKTVDLFYCHPAPEMNLKQFCKRCVQYILRDARVTSVDGDTRLTRLRIGDKLRCPHRLGGHHRSFELRYTLHDRSELQETYAYVIGCIAGKRGYMLCARCTEAEELEGYVQTVLLPAYVTPGRAQFGVDVTYRYVPPTELLGVQQEAFGELQYIDHNAAIIFVTPLYPMRVLLDYSPAKTVGVGSITCVTLELRVHERLLDDTLAAEITGVSKYKVVTIIMCIEVEEVSRMEYPTVMSTEKYSELKAARVAEVFPDAKIIGLPTNRLMGHRTGRMRTMTFTHEPFGCVVKALITSTLVGNFGVTALYLTKPSGGAFDAHLYVFQQLLSGMVYLPQNYFAMNERVSRSRARNIRLVKEDIIHAYKVDTCFSSATAPTTRRVTQDSTSPLSNLAGERPYSAMFAVTDERVVAATRERHLHFLSLCNDGRVEGSVEALVSPEEGGIMTTRRSMSITNPNANGLRLHSGYRGAADADGTSAIDTGTTRSQPVMSSTFAASTTSDALMVATPLPSALIPGDKAVGSMSDEVLDASGADLSSLARSSSDITVSNISHLFESTSASLEDDPSNSEDTMCVAVEEGHDTVVCNREGTPGPVTQLDDSGVTSAFVVSTAVSMSPNRPPAPLASDTSDYVGERSATDRRNSSSSSSNGSATPIAGRVAGTTGGAEDAEAPVTPLGGDASAASALNLHDFVDRSGDTNTVPHSSDTAPGMMVTPPSMDDKDDTSVAARLEQKRLYEELVGKGDPAVQQALREAEGGTLYGPSLRDVYTRCCEAQQCRPNSYLMQKLPVQPEFTYSVEEIDLSANYVGHNGFVAVLHLLEHLPRLRAVYFSNMSLDNMDAESLCYVLATNLSVCEVHLEHNPGISLPAVRHFTALLRVNKRIEVLALAGTRLSPMLIAKLQDEASHPRV</sequence>
<dbReference type="Proteomes" id="UP000674318">
    <property type="component" value="Unassembled WGS sequence"/>
</dbReference>
<accession>A0A836LJV3</accession>
<dbReference type="Gene3D" id="3.80.10.10">
    <property type="entry name" value="Ribonuclease Inhibitor"/>
    <property type="match status" value="1"/>
</dbReference>
<dbReference type="RefSeq" id="XP_067759366.1">
    <property type="nucleotide sequence ID" value="XM_067902345.1"/>
</dbReference>
<reference evidence="2 3" key="1">
    <citation type="submission" date="2021-02" db="EMBL/GenBank/DDBJ databases">
        <title>Porcisia hertigi Genome sequencing and assembly.</title>
        <authorList>
            <person name="Almutairi H."/>
            <person name="Gatherer D."/>
        </authorList>
    </citation>
    <scope>NUCLEOTIDE SEQUENCE [LARGE SCALE GENOMIC DNA]</scope>
    <source>
        <strain evidence="2 3">C119</strain>
    </source>
</reference>
<evidence type="ECO:0000313" key="3">
    <source>
        <dbReference type="Proteomes" id="UP000674318"/>
    </source>
</evidence>
<evidence type="ECO:0000313" key="2">
    <source>
        <dbReference type="EMBL" id="KAG5510894.1"/>
    </source>
</evidence>
<dbReference type="OrthoDB" id="273039at2759"/>
<feature type="region of interest" description="Disordered" evidence="1">
    <location>
        <begin position="870"/>
        <end position="938"/>
    </location>
</feature>
<feature type="compositionally biased region" description="Basic and acidic residues" evidence="1">
    <location>
        <begin position="889"/>
        <end position="899"/>
    </location>
</feature>
<comment type="caution">
    <text evidence="2">The sequence shown here is derived from an EMBL/GenBank/DDBJ whole genome shotgun (WGS) entry which is preliminary data.</text>
</comment>
<dbReference type="SUPFAM" id="SSF52047">
    <property type="entry name" value="RNI-like"/>
    <property type="match status" value="1"/>
</dbReference>
<dbReference type="AlphaFoldDB" id="A0A836LJV3"/>
<gene>
    <name evidence="2" type="ORF">JKF63_06395</name>
</gene>
<organism evidence="2 3">
    <name type="scientific">Porcisia hertigi</name>
    <dbReference type="NCBI Taxonomy" id="2761500"/>
    <lineage>
        <taxon>Eukaryota</taxon>
        <taxon>Discoba</taxon>
        <taxon>Euglenozoa</taxon>
        <taxon>Kinetoplastea</taxon>
        <taxon>Metakinetoplastina</taxon>
        <taxon>Trypanosomatida</taxon>
        <taxon>Trypanosomatidae</taxon>
        <taxon>Leishmaniinae</taxon>
        <taxon>Porcisia</taxon>
    </lineage>
</organism>
<feature type="region of interest" description="Disordered" evidence="1">
    <location>
        <begin position="950"/>
        <end position="979"/>
    </location>
</feature>
<dbReference type="InterPro" id="IPR032675">
    <property type="entry name" value="LRR_dom_sf"/>
</dbReference>
<feature type="compositionally biased region" description="Polar residues" evidence="1">
    <location>
        <begin position="954"/>
        <end position="964"/>
    </location>
</feature>
<protein>
    <submittedName>
        <fullName evidence="2">Uncharacterized protein</fullName>
    </submittedName>
</protein>
<name>A0A836LJV3_9TRYP</name>
<proteinExistence type="predicted"/>
<feature type="region of interest" description="Disordered" evidence="1">
    <location>
        <begin position="177"/>
        <end position="234"/>
    </location>
</feature>
<evidence type="ECO:0000256" key="1">
    <source>
        <dbReference type="SAM" id="MobiDB-lite"/>
    </source>
</evidence>
<dbReference type="EMBL" id="JAFJZO010000007">
    <property type="protein sequence ID" value="KAG5510894.1"/>
    <property type="molecule type" value="Genomic_DNA"/>
</dbReference>
<dbReference type="GeneID" id="94292422"/>
<dbReference type="KEGG" id="phet:94292422"/>